<dbReference type="EMBL" id="AFIG01000002">
    <property type="protein sequence ID" value="EGL53989.1"/>
    <property type="molecule type" value="Genomic_DNA"/>
</dbReference>
<dbReference type="SUPFAM" id="SSF56954">
    <property type="entry name" value="Outer membrane efflux proteins (OEP)"/>
    <property type="match status" value="1"/>
</dbReference>
<comment type="caution">
    <text evidence="3">The sequence shown here is derived from an EMBL/GenBank/DDBJ whole genome shotgun (WGS) entry which is preliminary data.</text>
</comment>
<dbReference type="RefSeq" id="WP_007146237.1">
    <property type="nucleotide sequence ID" value="NZ_AFIG01000002.1"/>
</dbReference>
<protein>
    <submittedName>
        <fullName evidence="3">Outer membrane protein</fullName>
    </submittedName>
</protein>
<dbReference type="InterPro" id="IPR003423">
    <property type="entry name" value="OMP_efflux"/>
</dbReference>
<comment type="similarity">
    <text evidence="1">Belongs to the outer membrane factor (OMF) (TC 1.B.17) family.</text>
</comment>
<dbReference type="STRING" id="1026882.MAMP_00453"/>
<dbReference type="AlphaFoldDB" id="F5T0Z0"/>
<dbReference type="OrthoDB" id="9791261at2"/>
<evidence type="ECO:0000256" key="1">
    <source>
        <dbReference type="ARBA" id="ARBA00007613"/>
    </source>
</evidence>
<reference evidence="3 4" key="1">
    <citation type="journal article" date="2011" name="J. Bacteriol.">
        <title>Draft genome sequence of Methylophaga aminisulfidivorans MP T.</title>
        <authorList>
            <person name="Han G.H."/>
            <person name="Kim W."/>
            <person name="Chun J."/>
            <person name="Kim S.W."/>
        </authorList>
    </citation>
    <scope>NUCLEOTIDE SEQUENCE [LARGE SCALE GENOMIC DNA]</scope>
    <source>
        <strain evidence="4">MP(T)</strain>
    </source>
</reference>
<evidence type="ECO:0000313" key="3">
    <source>
        <dbReference type="EMBL" id="EGL53989.1"/>
    </source>
</evidence>
<keyword evidence="2" id="KW-0175">Coiled coil</keyword>
<dbReference type="Gene3D" id="1.20.1600.10">
    <property type="entry name" value="Outer membrane efflux proteins (OEP)"/>
    <property type="match status" value="1"/>
</dbReference>
<name>F5T0Z0_9GAMM</name>
<keyword evidence="4" id="KW-1185">Reference proteome</keyword>
<evidence type="ECO:0000256" key="2">
    <source>
        <dbReference type="SAM" id="Coils"/>
    </source>
</evidence>
<organism evidence="3 4">
    <name type="scientific">Methylophaga aminisulfidivorans MP</name>
    <dbReference type="NCBI Taxonomy" id="1026882"/>
    <lineage>
        <taxon>Bacteria</taxon>
        <taxon>Pseudomonadati</taxon>
        <taxon>Pseudomonadota</taxon>
        <taxon>Gammaproteobacteria</taxon>
        <taxon>Thiotrichales</taxon>
        <taxon>Piscirickettsiaceae</taxon>
        <taxon>Methylophaga</taxon>
    </lineage>
</organism>
<dbReference type="eggNOG" id="COG1538">
    <property type="taxonomic scope" value="Bacteria"/>
</dbReference>
<dbReference type="InterPro" id="IPR010131">
    <property type="entry name" value="MdtP/NodT-like"/>
</dbReference>
<dbReference type="Proteomes" id="UP000003544">
    <property type="component" value="Unassembled WGS sequence"/>
</dbReference>
<dbReference type="PANTHER" id="PTHR30203">
    <property type="entry name" value="OUTER MEMBRANE CATION EFFLUX PROTEIN"/>
    <property type="match status" value="1"/>
</dbReference>
<proteinExistence type="inferred from homology"/>
<evidence type="ECO:0000313" key="4">
    <source>
        <dbReference type="Proteomes" id="UP000003544"/>
    </source>
</evidence>
<dbReference type="GO" id="GO:0015562">
    <property type="term" value="F:efflux transmembrane transporter activity"/>
    <property type="evidence" value="ECO:0007669"/>
    <property type="project" value="InterPro"/>
</dbReference>
<accession>F5T0Z0</accession>
<feature type="coiled-coil region" evidence="2">
    <location>
        <begin position="157"/>
        <end position="208"/>
    </location>
</feature>
<dbReference type="PANTHER" id="PTHR30203:SF24">
    <property type="entry name" value="BLR4935 PROTEIN"/>
    <property type="match status" value="1"/>
</dbReference>
<dbReference type="Pfam" id="PF02321">
    <property type="entry name" value="OEP"/>
    <property type="match status" value="1"/>
</dbReference>
<sequence>MSIQKGLGHAISTHVPKLSLVLLVGQLFFAPHVFAKTLLLDQAVNNTLKNNPSLRVFPLRQQGLVGEKKTASLNPAMNIGAEIENFSGTGELSGIKGLETTVSLSSVLELGDKRAARMSLVDEKANNVDIESEIESLDLIGEVTRRFTEVLNVQARLDLAIESLNLANEALEEVTKRVNAAIAPAADMGRAKAAVQQAELNISLIKQQLSASRMALANLWGSLQPEFSDVAGSLYSSNKLSRLSSYLSL</sequence>
<gene>
    <name evidence="3" type="ORF">MAMP_00453</name>
</gene>